<dbReference type="Gene3D" id="3.40.50.720">
    <property type="entry name" value="NAD(P)-binding Rossmann-like Domain"/>
    <property type="match status" value="1"/>
</dbReference>
<dbReference type="Proteomes" id="UP000316598">
    <property type="component" value="Unassembled WGS sequence"/>
</dbReference>
<evidence type="ECO:0000256" key="2">
    <source>
        <dbReference type="ARBA" id="ARBA00023002"/>
    </source>
</evidence>
<dbReference type="CDD" id="cd05233">
    <property type="entry name" value="SDR_c"/>
    <property type="match status" value="1"/>
</dbReference>
<comment type="similarity">
    <text evidence="1">Belongs to the short-chain dehydrogenases/reductases (SDR) family.</text>
</comment>
<evidence type="ECO:0000313" key="4">
    <source>
        <dbReference type="Proteomes" id="UP000316598"/>
    </source>
</evidence>
<dbReference type="EC" id="1.1.1.47" evidence="3"/>
<comment type="caution">
    <text evidence="3">The sequence shown here is derived from an EMBL/GenBank/DDBJ whole genome shotgun (WGS) entry which is preliminary data.</text>
</comment>
<gene>
    <name evidence="3" type="primary">ycdF</name>
    <name evidence="3" type="ORF">Pla22_40980</name>
</gene>
<dbReference type="SUPFAM" id="SSF51735">
    <property type="entry name" value="NAD(P)-binding Rossmann-fold domains"/>
    <property type="match status" value="1"/>
</dbReference>
<name>A0A5C5WMJ9_9BACT</name>
<accession>A0A5C5WMJ9</accession>
<proteinExistence type="inferred from homology"/>
<dbReference type="OrthoDB" id="9804774at2"/>
<evidence type="ECO:0000256" key="1">
    <source>
        <dbReference type="ARBA" id="ARBA00006484"/>
    </source>
</evidence>
<dbReference type="Pfam" id="PF13561">
    <property type="entry name" value="adh_short_C2"/>
    <property type="match status" value="1"/>
</dbReference>
<dbReference type="EMBL" id="SJPI01000002">
    <property type="protein sequence ID" value="TWT51321.1"/>
    <property type="molecule type" value="Genomic_DNA"/>
</dbReference>
<dbReference type="PRINTS" id="PR00081">
    <property type="entry name" value="GDHRDH"/>
</dbReference>
<dbReference type="InterPro" id="IPR036291">
    <property type="entry name" value="NAD(P)-bd_dom_sf"/>
</dbReference>
<keyword evidence="4" id="KW-1185">Reference proteome</keyword>
<dbReference type="PANTHER" id="PTHR43639:SF1">
    <property type="entry name" value="SHORT-CHAIN DEHYDROGENASE_REDUCTASE FAMILY PROTEIN"/>
    <property type="match status" value="1"/>
</dbReference>
<protein>
    <submittedName>
        <fullName evidence="3">Glucose 1-dehydrogenase 2</fullName>
        <ecNumber evidence="3">1.1.1.47</ecNumber>
    </submittedName>
</protein>
<dbReference type="AlphaFoldDB" id="A0A5C5WMJ9"/>
<organism evidence="3 4">
    <name type="scientific">Rubripirellula amarantea</name>
    <dbReference type="NCBI Taxonomy" id="2527999"/>
    <lineage>
        <taxon>Bacteria</taxon>
        <taxon>Pseudomonadati</taxon>
        <taxon>Planctomycetota</taxon>
        <taxon>Planctomycetia</taxon>
        <taxon>Pirellulales</taxon>
        <taxon>Pirellulaceae</taxon>
        <taxon>Rubripirellula</taxon>
    </lineage>
</organism>
<dbReference type="RefSeq" id="WP_146516394.1">
    <property type="nucleotide sequence ID" value="NZ_SJPI01000002.1"/>
</dbReference>
<dbReference type="PANTHER" id="PTHR43639">
    <property type="entry name" value="OXIDOREDUCTASE, SHORT-CHAIN DEHYDROGENASE/REDUCTASE FAMILY (AFU_ORTHOLOGUE AFUA_5G02870)"/>
    <property type="match status" value="1"/>
</dbReference>
<dbReference type="GO" id="GO:0047936">
    <property type="term" value="F:glucose 1-dehydrogenase [NAD(P)+] activity"/>
    <property type="evidence" value="ECO:0007669"/>
    <property type="project" value="UniProtKB-EC"/>
</dbReference>
<evidence type="ECO:0000313" key="3">
    <source>
        <dbReference type="EMBL" id="TWT51321.1"/>
    </source>
</evidence>
<reference evidence="3 4" key="1">
    <citation type="submission" date="2019-02" db="EMBL/GenBank/DDBJ databases">
        <title>Deep-cultivation of Planctomycetes and their phenomic and genomic characterization uncovers novel biology.</title>
        <authorList>
            <person name="Wiegand S."/>
            <person name="Jogler M."/>
            <person name="Boedeker C."/>
            <person name="Pinto D."/>
            <person name="Vollmers J."/>
            <person name="Rivas-Marin E."/>
            <person name="Kohn T."/>
            <person name="Peeters S.H."/>
            <person name="Heuer A."/>
            <person name="Rast P."/>
            <person name="Oberbeckmann S."/>
            <person name="Bunk B."/>
            <person name="Jeske O."/>
            <person name="Meyerdierks A."/>
            <person name="Storesund J.E."/>
            <person name="Kallscheuer N."/>
            <person name="Luecker S."/>
            <person name="Lage O.M."/>
            <person name="Pohl T."/>
            <person name="Merkel B.J."/>
            <person name="Hornburger P."/>
            <person name="Mueller R.-W."/>
            <person name="Bruemmer F."/>
            <person name="Labrenz M."/>
            <person name="Spormann A.M."/>
            <person name="Op Den Camp H."/>
            <person name="Overmann J."/>
            <person name="Amann R."/>
            <person name="Jetten M.S.M."/>
            <person name="Mascher T."/>
            <person name="Medema M.H."/>
            <person name="Devos D.P."/>
            <person name="Kaster A.-K."/>
            <person name="Ovreas L."/>
            <person name="Rohde M."/>
            <person name="Galperin M.Y."/>
            <person name="Jogler C."/>
        </authorList>
    </citation>
    <scope>NUCLEOTIDE SEQUENCE [LARGE SCALE GENOMIC DNA]</scope>
    <source>
        <strain evidence="3 4">Pla22</strain>
    </source>
</reference>
<sequence>MSNLSGKRAVISGAARGIGLGIAVELCRLGAEVVIFDIGDASDAVKACEKVGGKAHQVRGDVSSESDVRDLMNQCVAKMGGLDIVVSNAAYSDRHLMLESDLDEFRKTIDISMWGAFYMTRFGSEKLVAAGNGGNIVVISSPHAHMPIPGAMAYNMSKAANDQMAKTAACELAQHNIRVNLIHPGWIDTPGERKFFEEETLMEEGKKIAMGRLGQPSDIARGVAFLCDPASEYITGSTLTIDGGIQLPFREMYRLEQNPQA</sequence>
<keyword evidence="2 3" id="KW-0560">Oxidoreductase</keyword>
<dbReference type="FunFam" id="3.40.50.720:FF:000084">
    <property type="entry name" value="Short-chain dehydrogenase reductase"/>
    <property type="match status" value="1"/>
</dbReference>
<dbReference type="InterPro" id="IPR002347">
    <property type="entry name" value="SDR_fam"/>
</dbReference>